<gene>
    <name evidence="1" type="ORF">COW36_10115</name>
</gene>
<organism evidence="1 2">
    <name type="scientific">bacterium (Candidatus Blackallbacteria) CG17_big_fil_post_rev_8_21_14_2_50_48_46</name>
    <dbReference type="NCBI Taxonomy" id="2014261"/>
    <lineage>
        <taxon>Bacteria</taxon>
        <taxon>Candidatus Blackallbacteria</taxon>
    </lineage>
</organism>
<sequence length="512" mass="54637">MLEISRSIPGMNNQGKNLMDEAVKRAKDGDLTTQDLTELRQIADAEGGVTGVEEVFLQDLADSAGGQIFIAEINSANFDPNSFKFSTEGMAKVQSANGKEISLEFSDTPIASKQIHGDIDEARRTMLSLIPEDKRDAFAAIDPHQVQDISRFVKDLGLSGADKTRFLQAYMTANFNHTGKNIEWNGVSLQEGINAVPRDNLGRAYLDCEGYAEVAHTVLGDQGFTTLGVATEGPGKKRDHQVSVFREGNNAYALSNNEVVPVPGGAAKTDAEVLEAAFPKQFFDPITDPNGAMLRDTSEFRVGEKIQDEANGDPRTTTVTAIDGANTLRAKVTSAAGESFHVGMAQDPASGQLSSTLTPQVGDTLFLDAGKVEIKGQNGEGLYTDASGNSFHVKVTAQGNGGFKAEKTLQAGDVLINSDGSKVTMSSAQAGVLSDGNTHYHVSLALDSSNDWAYTTQMDFKAGDVLELPAHHATIRFDAPGHGRASFSNGQAPKNVSVTMQGPNQPFFNFVP</sequence>
<evidence type="ECO:0000313" key="1">
    <source>
        <dbReference type="EMBL" id="PIW17097.1"/>
    </source>
</evidence>
<proteinExistence type="predicted"/>
<protein>
    <submittedName>
        <fullName evidence="1">Uncharacterized protein</fullName>
    </submittedName>
</protein>
<reference evidence="1 2" key="1">
    <citation type="submission" date="2017-09" db="EMBL/GenBank/DDBJ databases">
        <title>Depth-based differentiation of microbial function through sediment-hosted aquifers and enrichment of novel symbionts in the deep terrestrial subsurface.</title>
        <authorList>
            <person name="Probst A.J."/>
            <person name="Ladd B."/>
            <person name="Jarett J.K."/>
            <person name="Geller-Mcgrath D.E."/>
            <person name="Sieber C.M."/>
            <person name="Emerson J.B."/>
            <person name="Anantharaman K."/>
            <person name="Thomas B.C."/>
            <person name="Malmstrom R."/>
            <person name="Stieglmeier M."/>
            <person name="Klingl A."/>
            <person name="Woyke T."/>
            <person name="Ryan C.M."/>
            <person name="Banfield J.F."/>
        </authorList>
    </citation>
    <scope>NUCLEOTIDE SEQUENCE [LARGE SCALE GENOMIC DNA]</scope>
    <source>
        <strain evidence="1">CG17_big_fil_post_rev_8_21_14_2_50_48_46</strain>
    </source>
</reference>
<dbReference type="Proteomes" id="UP000231019">
    <property type="component" value="Unassembled WGS sequence"/>
</dbReference>
<accession>A0A2M7G583</accession>
<dbReference type="AlphaFoldDB" id="A0A2M7G583"/>
<name>A0A2M7G583_9BACT</name>
<dbReference type="EMBL" id="PFFQ01000030">
    <property type="protein sequence ID" value="PIW17097.1"/>
    <property type="molecule type" value="Genomic_DNA"/>
</dbReference>
<evidence type="ECO:0000313" key="2">
    <source>
        <dbReference type="Proteomes" id="UP000231019"/>
    </source>
</evidence>
<comment type="caution">
    <text evidence="1">The sequence shown here is derived from an EMBL/GenBank/DDBJ whole genome shotgun (WGS) entry which is preliminary data.</text>
</comment>